<dbReference type="PANTHER" id="PTHR30576:SF0">
    <property type="entry name" value="UNDECAPRENYL-PHOSPHATE N-ACETYLGALACTOSAMINYL 1-PHOSPHATE TRANSFERASE-RELATED"/>
    <property type="match status" value="1"/>
</dbReference>
<name>A0ABV3ZDD2_9BACT</name>
<keyword evidence="2" id="KW-0812">Transmembrane</keyword>
<keyword evidence="5" id="KW-1185">Reference proteome</keyword>
<comment type="caution">
    <text evidence="4">The sequence shown here is derived from an EMBL/GenBank/DDBJ whole genome shotgun (WGS) entry which is preliminary data.</text>
</comment>
<feature type="domain" description="Bacterial sugar transferase" evidence="3">
    <location>
        <begin position="181"/>
        <end position="379"/>
    </location>
</feature>
<proteinExistence type="inferred from homology"/>
<protein>
    <submittedName>
        <fullName evidence="4">Sugar transferase</fullName>
        <ecNumber evidence="4">2.7.8.-</ecNumber>
    </submittedName>
</protein>
<evidence type="ECO:0000256" key="1">
    <source>
        <dbReference type="ARBA" id="ARBA00006464"/>
    </source>
</evidence>
<evidence type="ECO:0000313" key="4">
    <source>
        <dbReference type="EMBL" id="MEX6687495.1"/>
    </source>
</evidence>
<keyword evidence="2" id="KW-1133">Transmembrane helix</keyword>
<dbReference type="InterPro" id="IPR003362">
    <property type="entry name" value="Bact_transf"/>
</dbReference>
<dbReference type="Pfam" id="PF02397">
    <property type="entry name" value="Bac_transf"/>
    <property type="match status" value="1"/>
</dbReference>
<sequence>MVPLQECDNTQLNAIPSVNKVLLISENGATTKSKLLLLIGPFEKEEAQRLFSHGYPLYQLPFASDLLTIEQMRMLPAREIAAILIKNDEQGLQSRQIDAIRKLKLHTAVPVILYTQEVSEAIIAEIKKYRVIDDAISSLDDVDDLEFKINFLSRYKKLVSSKIVIPNHAKHLNRSVSHFLRRTLDILVSSALLLMLLPLFIVVALAIKIESRGPIFYISKRAGRRYKIFKFYKFRTMVVNADKKLQDLSHLNQYNGKEKDDKTPKFLKIKDDPRVTKIGSFLRNTSIDELPQLLNVLLGHMSLVGNRPLPLYEAATLTNDHWANRFDAPAGITGLWQIMKRGEEEMSIEERIELDIAYAKNNSLFVDLWIMVKTPFAMLQKSNV</sequence>
<dbReference type="EMBL" id="JAULBC010000002">
    <property type="protein sequence ID" value="MEX6687495.1"/>
    <property type="molecule type" value="Genomic_DNA"/>
</dbReference>
<dbReference type="RefSeq" id="WP_369328900.1">
    <property type="nucleotide sequence ID" value="NZ_JAULBC010000002.1"/>
</dbReference>
<accession>A0ABV3ZDD2</accession>
<comment type="similarity">
    <text evidence="1">Belongs to the bacterial sugar transferase family.</text>
</comment>
<dbReference type="GO" id="GO:0016740">
    <property type="term" value="F:transferase activity"/>
    <property type="evidence" value="ECO:0007669"/>
    <property type="project" value="UniProtKB-KW"/>
</dbReference>
<organism evidence="4 5">
    <name type="scientific">Danxiaibacter flavus</name>
    <dbReference type="NCBI Taxonomy" id="3049108"/>
    <lineage>
        <taxon>Bacteria</taxon>
        <taxon>Pseudomonadati</taxon>
        <taxon>Bacteroidota</taxon>
        <taxon>Chitinophagia</taxon>
        <taxon>Chitinophagales</taxon>
        <taxon>Chitinophagaceae</taxon>
        <taxon>Danxiaibacter</taxon>
    </lineage>
</organism>
<reference evidence="4 5" key="1">
    <citation type="submission" date="2023-07" db="EMBL/GenBank/DDBJ databases">
        <authorList>
            <person name="Lian W.-H."/>
        </authorList>
    </citation>
    <scope>NUCLEOTIDE SEQUENCE [LARGE SCALE GENOMIC DNA]</scope>
    <source>
        <strain evidence="4 5">SYSU DXS3180</strain>
    </source>
</reference>
<dbReference type="PANTHER" id="PTHR30576">
    <property type="entry name" value="COLANIC BIOSYNTHESIS UDP-GLUCOSE LIPID CARRIER TRANSFERASE"/>
    <property type="match status" value="1"/>
</dbReference>
<evidence type="ECO:0000256" key="2">
    <source>
        <dbReference type="SAM" id="Phobius"/>
    </source>
</evidence>
<dbReference type="Proteomes" id="UP001560573">
    <property type="component" value="Unassembled WGS sequence"/>
</dbReference>
<gene>
    <name evidence="4" type="ORF">QTN47_08340</name>
</gene>
<keyword evidence="4" id="KW-0808">Transferase</keyword>
<feature type="transmembrane region" description="Helical" evidence="2">
    <location>
        <begin position="186"/>
        <end position="207"/>
    </location>
</feature>
<evidence type="ECO:0000313" key="5">
    <source>
        <dbReference type="Proteomes" id="UP001560573"/>
    </source>
</evidence>
<dbReference type="EC" id="2.7.8.-" evidence="4"/>
<evidence type="ECO:0000259" key="3">
    <source>
        <dbReference type="Pfam" id="PF02397"/>
    </source>
</evidence>
<keyword evidence="2" id="KW-0472">Membrane</keyword>